<protein>
    <recommendedName>
        <fullName evidence="2">Amidohydrolase-related domain-containing protein</fullName>
    </recommendedName>
</protein>
<dbReference type="OrthoDB" id="9815657at2"/>
<feature type="chain" id="PRO_5020619678" description="Amidohydrolase-related domain-containing protein" evidence="1">
    <location>
        <begin position="24"/>
        <end position="1076"/>
    </location>
</feature>
<dbReference type="InterPro" id="IPR011042">
    <property type="entry name" value="6-blade_b-propeller_TolB-like"/>
</dbReference>
<dbReference type="Gene3D" id="3.40.50.10910">
    <property type="entry name" value="Amidohydrolase"/>
    <property type="match status" value="1"/>
</dbReference>
<dbReference type="SUPFAM" id="SSF50978">
    <property type="entry name" value="WD40 repeat-like"/>
    <property type="match status" value="1"/>
</dbReference>
<evidence type="ECO:0000313" key="3">
    <source>
        <dbReference type="EMBL" id="RXJ45387.1"/>
    </source>
</evidence>
<organism evidence="3 4">
    <name type="scientific">Gelidibacter gilvus</name>
    <dbReference type="NCBI Taxonomy" id="59602"/>
    <lineage>
        <taxon>Bacteria</taxon>
        <taxon>Pseudomonadati</taxon>
        <taxon>Bacteroidota</taxon>
        <taxon>Flavobacteriia</taxon>
        <taxon>Flavobacteriales</taxon>
        <taxon>Flavobacteriaceae</taxon>
        <taxon>Gelidibacter</taxon>
    </lineage>
</organism>
<sequence>MNKLIYWNLCLAIWLGIASQGCAQNKTTLKLADDEKLIEFTTDRFTLPNLYVTPDGKNIIFDVLGDIYQVPIKGGKAEVLLQDNNWKRAGKLSPDGKKLAYVSDETGVFQVWTIDLESKIKRVYPITESRHLPMYAYWKDEKHLLIPSKEGLQSFDITTGKGQITRPALEEEKVVMHTVNRTMSVDKLCNYAFFQKNGDLWAYDVDKNIDLFIESIPDKVLLKSVRGSENGRNLLFYKVNPQDNTKQDLVHWNLATNNLIILNTIQTLGISTSLNYSFDFIDGTTIILDKEGEIVRMDIETGEYEPIPIELEVRKVIKKPLRRKPQYIKDSIITASVLRNPVTQPDLDTIYFGAFGKLHSYAKTTGNIKEMYPDEDRLEVSPSLSPDGKYLAYTTWNDTEMGHLYTRKIKTGEEYQLTQTPGRYINPAWSPDGSEIVFVADETEAKMGIPNQISGSNSIEYQLSIKTVGVIGNYFSNDIIEVYPKTNFPNRFYPIPIYYPNGKGLYITTRNRDKNLPVLIEIDLETKDVVKELLIPFNIDEVVVSPNANYIAFIFDEQVWVDRFPYSLKFEFAENSESTRKKYHYNGGYITNILLPAAKSVYEVAPSYLSWQDENILMWGSAEEIYTYDVRIGKTEKITDIKVQRYRDIPKAQYALTNARIITMNKEDKIIKKGTILVKDNRIEKVGDVDKIMIPKNYKVFNLEGKTIIPGLIDVHSHLHFYPSEFVNQQEAQYIGSLAYGITTVYDPSQKVLNYREQAQMLETGKLLGPRIFASGNINIGASRRMSEHYKNISSINDARRIVKSNKKIGVSGPIKDYNIEDKKIRSLLLEACKEFGINITAHQDIFTTAISRITQGYTAIEHEIGNYPMQKDIIQLISHSGFYYTPTYIVSPGVTDIFTEITSKERNKLINFNGDVMYDNKYANIYENNDPNKQIFINQWRKIGDYEQLRAIKTLGNIVDSGGKVTAGGHGDPLPGIGMHWEIWFMAEGISNYEALQIATINGAEKLDLQDEIGTIESNKLADLVILNSDPLKRIFNTTDILYTIQNGNIFEAETMRQIYPFERKLKPWGWDINR</sequence>
<dbReference type="Proteomes" id="UP000289792">
    <property type="component" value="Unassembled WGS sequence"/>
</dbReference>
<dbReference type="Gene3D" id="1.20.58.520">
    <property type="entry name" value="Amidohydrolase"/>
    <property type="match status" value="1"/>
</dbReference>
<gene>
    <name evidence="3" type="ORF">ESZ48_16345</name>
</gene>
<dbReference type="Pfam" id="PF01979">
    <property type="entry name" value="Amidohydro_1"/>
    <property type="match status" value="1"/>
</dbReference>
<comment type="caution">
    <text evidence="3">The sequence shown here is derived from an EMBL/GenBank/DDBJ whole genome shotgun (WGS) entry which is preliminary data.</text>
</comment>
<dbReference type="SUPFAM" id="SSF82171">
    <property type="entry name" value="DPP6 N-terminal domain-like"/>
    <property type="match status" value="1"/>
</dbReference>
<dbReference type="InterPro" id="IPR036322">
    <property type="entry name" value="WD40_repeat_dom_sf"/>
</dbReference>
<dbReference type="Pfam" id="PF07676">
    <property type="entry name" value="PD40"/>
    <property type="match status" value="3"/>
</dbReference>
<dbReference type="Gene3D" id="2.30.40.10">
    <property type="entry name" value="Urease, subunit C, domain 1"/>
    <property type="match status" value="1"/>
</dbReference>
<evidence type="ECO:0000256" key="1">
    <source>
        <dbReference type="SAM" id="SignalP"/>
    </source>
</evidence>
<evidence type="ECO:0000313" key="4">
    <source>
        <dbReference type="Proteomes" id="UP000289792"/>
    </source>
</evidence>
<dbReference type="AlphaFoldDB" id="A0A4Q0XCG1"/>
<keyword evidence="1" id="KW-0732">Signal</keyword>
<dbReference type="GO" id="GO:0016810">
    <property type="term" value="F:hydrolase activity, acting on carbon-nitrogen (but not peptide) bonds"/>
    <property type="evidence" value="ECO:0007669"/>
    <property type="project" value="InterPro"/>
</dbReference>
<keyword evidence="4" id="KW-1185">Reference proteome</keyword>
<feature type="signal peptide" evidence="1">
    <location>
        <begin position="1"/>
        <end position="23"/>
    </location>
</feature>
<dbReference type="InterPro" id="IPR006680">
    <property type="entry name" value="Amidohydro-rel"/>
</dbReference>
<dbReference type="RefSeq" id="WP_129018576.1">
    <property type="nucleotide sequence ID" value="NZ_SDDZ01000014.1"/>
</dbReference>
<dbReference type="PANTHER" id="PTHR43135">
    <property type="entry name" value="ALPHA-D-RIBOSE 1-METHYLPHOSPHONATE 5-TRIPHOSPHATE DIPHOSPHATASE"/>
    <property type="match status" value="1"/>
</dbReference>
<dbReference type="InterPro" id="IPR011659">
    <property type="entry name" value="WD40"/>
</dbReference>
<dbReference type="Gene3D" id="2.120.10.30">
    <property type="entry name" value="TolB, C-terminal domain"/>
    <property type="match status" value="2"/>
</dbReference>
<accession>A0A4Q0XCG1</accession>
<dbReference type="PROSITE" id="PS51257">
    <property type="entry name" value="PROKAR_LIPOPROTEIN"/>
    <property type="match status" value="1"/>
</dbReference>
<dbReference type="Gene3D" id="3.30.110.90">
    <property type="entry name" value="Amidohydrolase"/>
    <property type="match status" value="1"/>
</dbReference>
<reference evidence="3 4" key="1">
    <citation type="submission" date="2019-01" db="EMBL/GenBank/DDBJ databases">
        <title>Genome sequence of the Antarctic species Gelidibacter gilvus ACAM 158(T).</title>
        <authorList>
            <person name="Bowman J.P."/>
        </authorList>
    </citation>
    <scope>NUCLEOTIDE SEQUENCE [LARGE SCALE GENOMIC DNA]</scope>
    <source>
        <strain evidence="3 4">IC158</strain>
    </source>
</reference>
<name>A0A4Q0XCG1_9FLAO</name>
<proteinExistence type="predicted"/>
<dbReference type="InterPro" id="IPR051781">
    <property type="entry name" value="Metallo-dep_Hydrolase"/>
</dbReference>
<dbReference type="InterPro" id="IPR011059">
    <property type="entry name" value="Metal-dep_hydrolase_composite"/>
</dbReference>
<feature type="domain" description="Amidohydrolase-related" evidence="2">
    <location>
        <begin position="707"/>
        <end position="1051"/>
    </location>
</feature>
<evidence type="ECO:0000259" key="2">
    <source>
        <dbReference type="Pfam" id="PF01979"/>
    </source>
</evidence>
<dbReference type="InterPro" id="IPR032466">
    <property type="entry name" value="Metal_Hydrolase"/>
</dbReference>
<dbReference type="EMBL" id="SDDZ01000014">
    <property type="protein sequence ID" value="RXJ45387.1"/>
    <property type="molecule type" value="Genomic_DNA"/>
</dbReference>
<dbReference type="SUPFAM" id="SSF51556">
    <property type="entry name" value="Metallo-dependent hydrolases"/>
    <property type="match status" value="1"/>
</dbReference>
<dbReference type="SUPFAM" id="SSF51338">
    <property type="entry name" value="Composite domain of metallo-dependent hydrolases"/>
    <property type="match status" value="1"/>
</dbReference>
<dbReference type="PANTHER" id="PTHR43135:SF3">
    <property type="entry name" value="ALPHA-D-RIBOSE 1-METHYLPHOSPHONATE 5-TRIPHOSPHATE DIPHOSPHATASE"/>
    <property type="match status" value="1"/>
</dbReference>